<accession>A0A1I7ZUD0</accession>
<reference evidence="3" key="1">
    <citation type="submission" date="2016-11" db="UniProtKB">
        <authorList>
            <consortium name="WormBaseParasite"/>
        </authorList>
    </citation>
    <scope>IDENTIFICATION</scope>
</reference>
<protein>
    <submittedName>
        <fullName evidence="3">Uncharacterized protein</fullName>
    </submittedName>
</protein>
<feature type="region of interest" description="Disordered" evidence="1">
    <location>
        <begin position="209"/>
        <end position="249"/>
    </location>
</feature>
<feature type="compositionally biased region" description="Low complexity" evidence="1">
    <location>
        <begin position="218"/>
        <end position="242"/>
    </location>
</feature>
<sequence>MQTDDWHIDLIGRYMDIVKMDLRRGSVKKTTTVANGNVTIPSKLLTLAAGSSGGGNKSPGIVRSGSTKSQSRIFGEVLQHFKRIGKFTRRKKSCRDMTITANELKQTNCVVTVLLHNYTHQYMDHMVNTYIISARERFETSKGMPSAAPAPKNRMSRSFSASSVMLTCINGDCEETASPSTNFLCDECFEYHKREIALLNCGSVLPAPSTSKSSTMPAISNSSTTGTSSLSSASAASSVTSSPPMAARSVSPFLQREHATTICLDDDVTPVTVVAAPPGLESFREADSWRNHEPKVAVCSVAGQSGDVTSTKVCSVSENGITRYYVEECS</sequence>
<keyword evidence="2" id="KW-1185">Reference proteome</keyword>
<name>A0A1I7ZUD0_9BILA</name>
<evidence type="ECO:0000313" key="3">
    <source>
        <dbReference type="WBParaSite" id="L893_g30001.t1"/>
    </source>
</evidence>
<proteinExistence type="predicted"/>
<dbReference type="Proteomes" id="UP000095287">
    <property type="component" value="Unplaced"/>
</dbReference>
<organism evidence="2 3">
    <name type="scientific">Steinernema glaseri</name>
    <dbReference type="NCBI Taxonomy" id="37863"/>
    <lineage>
        <taxon>Eukaryota</taxon>
        <taxon>Metazoa</taxon>
        <taxon>Ecdysozoa</taxon>
        <taxon>Nematoda</taxon>
        <taxon>Chromadorea</taxon>
        <taxon>Rhabditida</taxon>
        <taxon>Tylenchina</taxon>
        <taxon>Panagrolaimomorpha</taxon>
        <taxon>Strongyloidoidea</taxon>
        <taxon>Steinernematidae</taxon>
        <taxon>Steinernema</taxon>
    </lineage>
</organism>
<dbReference type="WBParaSite" id="L893_g30001.t1">
    <property type="protein sequence ID" value="L893_g30001.t1"/>
    <property type="gene ID" value="L893_g30001"/>
</dbReference>
<evidence type="ECO:0000313" key="2">
    <source>
        <dbReference type="Proteomes" id="UP000095287"/>
    </source>
</evidence>
<dbReference type="AlphaFoldDB" id="A0A1I7ZUD0"/>
<evidence type="ECO:0000256" key="1">
    <source>
        <dbReference type="SAM" id="MobiDB-lite"/>
    </source>
</evidence>